<dbReference type="Gene3D" id="3.40.50.300">
    <property type="entry name" value="P-loop containing nucleotide triphosphate hydrolases"/>
    <property type="match status" value="1"/>
</dbReference>
<dbReference type="GO" id="GO:0030435">
    <property type="term" value="P:sporulation resulting in formation of a cellular spore"/>
    <property type="evidence" value="ECO:0007669"/>
    <property type="project" value="UniProtKB-KW"/>
</dbReference>
<dbReference type="NCBIfam" id="TIGR02836">
    <property type="entry name" value="spore_IV_A"/>
    <property type="match status" value="1"/>
</dbReference>
<dbReference type="GO" id="GO:0005524">
    <property type="term" value="F:ATP binding"/>
    <property type="evidence" value="ECO:0007669"/>
    <property type="project" value="UniProtKB-KW"/>
</dbReference>
<keyword evidence="1" id="KW-0378">Hydrolase</keyword>
<feature type="domain" description="Stage IV sporulation protein A ATPase" evidence="3">
    <location>
        <begin position="1"/>
        <end position="237"/>
    </location>
</feature>
<name>A0A926D4B1_9FIRM</name>
<dbReference type="Pfam" id="PF20439">
    <property type="entry name" value="SpoIVA_C"/>
    <property type="match status" value="1"/>
</dbReference>
<organism evidence="6 7">
    <name type="scientific">Gehongia tenuis</name>
    <dbReference type="NCBI Taxonomy" id="2763655"/>
    <lineage>
        <taxon>Bacteria</taxon>
        <taxon>Bacillati</taxon>
        <taxon>Bacillota</taxon>
        <taxon>Clostridia</taxon>
        <taxon>Christensenellales</taxon>
        <taxon>Christensenellaceae</taxon>
        <taxon>Gehongia</taxon>
    </lineage>
</organism>
<dbReference type="InterPro" id="IPR046842">
    <property type="entry name" value="SpoIVA_ATPase"/>
</dbReference>
<dbReference type="RefSeq" id="WP_249316083.1">
    <property type="nucleotide sequence ID" value="NZ_JACRSR010000002.1"/>
</dbReference>
<evidence type="ECO:0000256" key="2">
    <source>
        <dbReference type="SAM" id="Coils"/>
    </source>
</evidence>
<dbReference type="Pfam" id="PF20438">
    <property type="entry name" value="SpoIVA_middle"/>
    <property type="match status" value="1"/>
</dbReference>
<evidence type="ECO:0000259" key="4">
    <source>
        <dbReference type="Pfam" id="PF20438"/>
    </source>
</evidence>
<dbReference type="AlphaFoldDB" id="A0A926D4B1"/>
<keyword evidence="2" id="KW-0175">Coiled coil</keyword>
<dbReference type="CDD" id="cd00882">
    <property type="entry name" value="Ras_like_GTPase"/>
    <property type="match status" value="1"/>
</dbReference>
<evidence type="ECO:0000259" key="5">
    <source>
        <dbReference type="Pfam" id="PF20439"/>
    </source>
</evidence>
<accession>A0A926D4B1</accession>
<proteinExistence type="predicted"/>
<comment type="subcellular location">
    <subcellularLocation>
        <location evidence="1">Cytoplasm</location>
    </subcellularLocation>
</comment>
<keyword evidence="1" id="KW-0749">Sporulation</keyword>
<dbReference type="EC" id="3.6.1.-" evidence="1"/>
<keyword evidence="1" id="KW-0067">ATP-binding</keyword>
<comment type="caution">
    <text evidence="6">The sequence shown here is derived from an EMBL/GenBank/DDBJ whole genome shotgun (WGS) entry which is preliminary data.</text>
</comment>
<comment type="catalytic activity">
    <reaction evidence="1">
        <text>ATP + H2O = ADP + phosphate + H(+)</text>
        <dbReference type="Rhea" id="RHEA:13065"/>
        <dbReference type="ChEBI" id="CHEBI:15377"/>
        <dbReference type="ChEBI" id="CHEBI:15378"/>
        <dbReference type="ChEBI" id="CHEBI:30616"/>
        <dbReference type="ChEBI" id="CHEBI:43474"/>
        <dbReference type="ChEBI" id="CHEBI:456216"/>
    </reaction>
</comment>
<feature type="coiled-coil region" evidence="2">
    <location>
        <begin position="336"/>
        <end position="363"/>
    </location>
</feature>
<dbReference type="GO" id="GO:0005737">
    <property type="term" value="C:cytoplasm"/>
    <property type="evidence" value="ECO:0007669"/>
    <property type="project" value="UniProtKB-SubCell"/>
</dbReference>
<feature type="domain" description="Sporulation stage IV protein A C-terminal" evidence="5">
    <location>
        <begin position="417"/>
        <end position="492"/>
    </location>
</feature>
<protein>
    <recommendedName>
        <fullName evidence="1">Stage IV sporulation protein A</fullName>
        <ecNumber evidence="1">3.6.1.-</ecNumber>
    </recommendedName>
    <alternativeName>
        <fullName evidence="1">Coat morphogenetic protein SpoIVA</fullName>
    </alternativeName>
</protein>
<keyword evidence="7" id="KW-1185">Reference proteome</keyword>
<evidence type="ECO:0000256" key="1">
    <source>
        <dbReference type="PIRNR" id="PIRNR007466"/>
    </source>
</evidence>
<dbReference type="Proteomes" id="UP000623172">
    <property type="component" value="Unassembled WGS sequence"/>
</dbReference>
<evidence type="ECO:0000313" key="6">
    <source>
        <dbReference type="EMBL" id="MBC8531488.1"/>
    </source>
</evidence>
<sequence>METYDLYKDIAERTDGDIYMGVVGPVRTGKSTFIKRFMDLMVLPNIENSYRKERTIDELPQSGSGKTIMTTQPKFVPNEAVEISLSDSAHMKMRMVDCVGYLVPGAMGHEEDDAPRMVRTPWFDHDIPFEEAAELGTRKVITDHSTIGIVVTCDGSISEIPRSNYIEAEERVVGELKEMNKPFVVVLNSTDPRNPDIETLREGLEEKYDVPVLAVNVMEMEQGDVDDILSKVLFEFPLRQVHLEIPEWMQALKEDHWLIEEVMEALRDAAANMTKMRDYTTFSGAFQDIDSLTEPKVDSLELGEGRIEFAMDAQPGLFYKVLEEECGVPIQNDYQLMSMMKELTHAKREYDRVKDALNSVRETGYGLVAPTMDELVLDEPELVKQGNRFGVRLKASAPSLHLIRVDIETEVSPIVGTEKQSEELVKYLLSEFENDPAKIWSTDMFGKSLHELVKEGLSGKLMRMPDDAQQKIQETLSRIINDGSGGLICILL</sequence>
<dbReference type="InterPro" id="IPR027417">
    <property type="entry name" value="P-loop_NTPase"/>
</dbReference>
<dbReference type="InterPro" id="IPR014201">
    <property type="entry name" value="Spore_IV_A"/>
</dbReference>
<dbReference type="EMBL" id="JACRSR010000002">
    <property type="protein sequence ID" value="MBC8531488.1"/>
    <property type="molecule type" value="Genomic_DNA"/>
</dbReference>
<dbReference type="InterPro" id="IPR046841">
    <property type="entry name" value="SpoIVA_middle"/>
</dbReference>
<comment type="function">
    <text evidence="1">ATPase. Has a role at an early stage in the morphogenesis of the spore coat.</text>
</comment>
<feature type="domain" description="Stage IV sporulation protein A middle" evidence="4">
    <location>
        <begin position="239"/>
        <end position="416"/>
    </location>
</feature>
<gene>
    <name evidence="6" type="primary">spoIVA</name>
    <name evidence="6" type="ORF">H8696_06460</name>
</gene>
<dbReference type="GO" id="GO:0016887">
    <property type="term" value="F:ATP hydrolysis activity"/>
    <property type="evidence" value="ECO:0007669"/>
    <property type="project" value="InterPro"/>
</dbReference>
<evidence type="ECO:0000313" key="7">
    <source>
        <dbReference type="Proteomes" id="UP000623172"/>
    </source>
</evidence>
<dbReference type="Pfam" id="PF09547">
    <property type="entry name" value="SpoIVA_ATPase"/>
    <property type="match status" value="1"/>
</dbReference>
<reference evidence="6" key="1">
    <citation type="submission" date="2020-08" db="EMBL/GenBank/DDBJ databases">
        <title>Genome public.</title>
        <authorList>
            <person name="Liu C."/>
            <person name="Sun Q."/>
        </authorList>
    </citation>
    <scope>NUCLEOTIDE SEQUENCE</scope>
    <source>
        <strain evidence="6">NSJ-53</strain>
    </source>
</reference>
<evidence type="ECO:0000259" key="3">
    <source>
        <dbReference type="Pfam" id="PF09547"/>
    </source>
</evidence>
<keyword evidence="1" id="KW-0547">Nucleotide-binding</keyword>
<keyword evidence="1" id="KW-0963">Cytoplasm</keyword>
<dbReference type="SUPFAM" id="SSF52540">
    <property type="entry name" value="P-loop containing nucleoside triphosphate hydrolases"/>
    <property type="match status" value="1"/>
</dbReference>
<dbReference type="InterPro" id="IPR046840">
    <property type="entry name" value="SpoIVA_C"/>
</dbReference>
<dbReference type="PIRSF" id="PIRSF007466">
    <property type="entry name" value="SpoIVA"/>
    <property type="match status" value="1"/>
</dbReference>